<dbReference type="AlphaFoldDB" id="A0A9W5F2T0"/>
<protein>
    <submittedName>
        <fullName evidence="2">Uncharacterized protein</fullName>
    </submittedName>
</protein>
<feature type="region of interest" description="Disordered" evidence="1">
    <location>
        <begin position="1"/>
        <end position="30"/>
    </location>
</feature>
<dbReference type="Proteomes" id="UP000191933">
    <property type="component" value="Unassembled WGS sequence"/>
</dbReference>
<keyword evidence="3" id="KW-1185">Reference proteome</keyword>
<comment type="caution">
    <text evidence="2">The sequence shown here is derived from an EMBL/GenBank/DDBJ whole genome shotgun (WGS) entry which is preliminary data.</text>
</comment>
<sequence>MRPLVQRTRRHRVSRSIGVFPPSDPGRDRDHQFRSGADLQLDLGAYAFPTMTNSSELIFHAEPPKHDFV</sequence>
<accession>A0A9W5F2T0</accession>
<evidence type="ECO:0000313" key="3">
    <source>
        <dbReference type="Proteomes" id="UP000191933"/>
    </source>
</evidence>
<name>A0A9W5F2T0_9HYPH</name>
<evidence type="ECO:0000313" key="2">
    <source>
        <dbReference type="EMBL" id="CUX02299.1"/>
    </source>
</evidence>
<proteinExistence type="predicted"/>
<evidence type="ECO:0000256" key="1">
    <source>
        <dbReference type="SAM" id="MobiDB-lite"/>
    </source>
</evidence>
<organism evidence="2 3">
    <name type="scientific">Agrobacterium genomosp. 2 str. CFBP 5494</name>
    <dbReference type="NCBI Taxonomy" id="1183436"/>
    <lineage>
        <taxon>Bacteria</taxon>
        <taxon>Pseudomonadati</taxon>
        <taxon>Pseudomonadota</taxon>
        <taxon>Alphaproteobacteria</taxon>
        <taxon>Hyphomicrobiales</taxon>
        <taxon>Rhizobiaceae</taxon>
        <taxon>Rhizobium/Agrobacterium group</taxon>
        <taxon>Agrobacterium</taxon>
        <taxon>Agrobacterium tumefaciens complex</taxon>
    </lineage>
</organism>
<reference evidence="2 3" key="1">
    <citation type="submission" date="2016-01" db="EMBL/GenBank/DDBJ databases">
        <authorList>
            <person name="Regsiter A."/>
            <person name="william w."/>
        </authorList>
    </citation>
    <scope>NUCLEOTIDE SEQUENCE [LARGE SCALE GENOMIC DNA]</scope>
    <source>
        <strain evidence="2 3">CFBP 5494</strain>
    </source>
</reference>
<gene>
    <name evidence="2" type="ORF">AGR2A_pa40164</name>
</gene>
<dbReference type="EMBL" id="FBVY01000042">
    <property type="protein sequence ID" value="CUX02299.1"/>
    <property type="molecule type" value="Genomic_DNA"/>
</dbReference>